<dbReference type="PROSITE" id="PS51257">
    <property type="entry name" value="PROKAR_LIPOPROTEIN"/>
    <property type="match status" value="1"/>
</dbReference>
<dbReference type="SUPFAM" id="SSF117281">
    <property type="entry name" value="Kelch motif"/>
    <property type="match status" value="1"/>
</dbReference>
<dbReference type="InterPro" id="IPR015915">
    <property type="entry name" value="Kelch-typ_b-propeller"/>
</dbReference>
<evidence type="ECO:0000256" key="1">
    <source>
        <dbReference type="ARBA" id="ARBA00022441"/>
    </source>
</evidence>
<sequence>MNKPLLLVALLVLWLSGCASERERHWEAIDTQNLPDVRSENAFARVGDRFYLLGGRGDKVVEMYDPATNRWEKKAAMPIEMHHFQALTYGDEIYVVGALTGPYPHEDPVPNIYIYNPEQDQWRQGAAVPEGRRRGAAAATVYNDKIYVICGIQDGHWDGHVAWMDEYDPQTNTWERLADAPRPRDHVQAAVIGDQLVLAGGRNSTARTGHVLDTTIPEVDVYDFGAGEWRTLPATANIPTQRAGCTAVPLDGRAVIIGGESPQKLAHSQTEALDLQTETWLTLDSLTTGRHGTQAVLYKGDVYIAAGSANQGGGPELNTIEVMK</sequence>
<evidence type="ECO:0000313" key="4">
    <source>
        <dbReference type="Proteomes" id="UP000198510"/>
    </source>
</evidence>
<dbReference type="Gene3D" id="2.120.10.80">
    <property type="entry name" value="Kelch-type beta propeller"/>
    <property type="match status" value="2"/>
</dbReference>
<dbReference type="PANTHER" id="PTHR45632:SF3">
    <property type="entry name" value="KELCH-LIKE PROTEIN 32"/>
    <property type="match status" value="1"/>
</dbReference>
<evidence type="ECO:0000313" key="3">
    <source>
        <dbReference type="EMBL" id="SDL16877.1"/>
    </source>
</evidence>
<keyword evidence="2" id="KW-0677">Repeat</keyword>
<dbReference type="RefSeq" id="WP_089682747.1">
    <property type="nucleotide sequence ID" value="NZ_FNFO01000004.1"/>
</dbReference>
<protein>
    <submittedName>
        <fullName evidence="3">N-acetylneuraminic acid mutarotase</fullName>
    </submittedName>
</protein>
<dbReference type="AlphaFoldDB" id="A0A1G9HV74"/>
<proteinExistence type="predicted"/>
<keyword evidence="4" id="KW-1185">Reference proteome</keyword>
<dbReference type="Pfam" id="PF01344">
    <property type="entry name" value="Kelch_1"/>
    <property type="match status" value="1"/>
</dbReference>
<accession>A0A1G9HV74</accession>
<dbReference type="Proteomes" id="UP000198510">
    <property type="component" value="Unassembled WGS sequence"/>
</dbReference>
<dbReference type="EMBL" id="FNFO01000004">
    <property type="protein sequence ID" value="SDL16877.1"/>
    <property type="molecule type" value="Genomic_DNA"/>
</dbReference>
<organism evidence="3 4">
    <name type="scientific">Catalinimonas alkaloidigena</name>
    <dbReference type="NCBI Taxonomy" id="1075417"/>
    <lineage>
        <taxon>Bacteria</taxon>
        <taxon>Pseudomonadati</taxon>
        <taxon>Bacteroidota</taxon>
        <taxon>Cytophagia</taxon>
        <taxon>Cytophagales</taxon>
        <taxon>Catalimonadaceae</taxon>
        <taxon>Catalinimonas</taxon>
    </lineage>
</organism>
<name>A0A1G9HV74_9BACT</name>
<reference evidence="3 4" key="1">
    <citation type="submission" date="2016-10" db="EMBL/GenBank/DDBJ databases">
        <authorList>
            <person name="de Groot N.N."/>
        </authorList>
    </citation>
    <scope>NUCLEOTIDE SEQUENCE [LARGE SCALE GENOMIC DNA]</scope>
    <source>
        <strain evidence="3 4">DSM 25186</strain>
    </source>
</reference>
<dbReference type="STRING" id="1075417.SAMN05421823_104551"/>
<keyword evidence="1" id="KW-0880">Kelch repeat</keyword>
<dbReference type="PANTHER" id="PTHR45632">
    <property type="entry name" value="LD33804P"/>
    <property type="match status" value="1"/>
</dbReference>
<gene>
    <name evidence="3" type="ORF">SAMN05421823_104551</name>
</gene>
<dbReference type="Pfam" id="PF24681">
    <property type="entry name" value="Kelch_KLHDC2_KLHL20_DRC7"/>
    <property type="match status" value="1"/>
</dbReference>
<dbReference type="InterPro" id="IPR006652">
    <property type="entry name" value="Kelch_1"/>
</dbReference>
<evidence type="ECO:0000256" key="2">
    <source>
        <dbReference type="ARBA" id="ARBA00022737"/>
    </source>
</evidence>
<dbReference type="OrthoDB" id="996574at2"/>
<dbReference type="SMART" id="SM00612">
    <property type="entry name" value="Kelch"/>
    <property type="match status" value="5"/>
</dbReference>